<dbReference type="EMBL" id="ML978214">
    <property type="protein sequence ID" value="KAF2028307.1"/>
    <property type="molecule type" value="Genomic_DNA"/>
</dbReference>
<feature type="compositionally biased region" description="Basic and acidic residues" evidence="1">
    <location>
        <begin position="37"/>
        <end position="54"/>
    </location>
</feature>
<reference evidence="2" key="1">
    <citation type="journal article" date="2020" name="Stud. Mycol.">
        <title>101 Dothideomycetes genomes: a test case for predicting lifestyles and emergence of pathogens.</title>
        <authorList>
            <person name="Haridas S."/>
            <person name="Albert R."/>
            <person name="Binder M."/>
            <person name="Bloem J."/>
            <person name="Labutti K."/>
            <person name="Salamov A."/>
            <person name="Andreopoulos B."/>
            <person name="Baker S."/>
            <person name="Barry K."/>
            <person name="Bills G."/>
            <person name="Bluhm B."/>
            <person name="Cannon C."/>
            <person name="Castanera R."/>
            <person name="Culley D."/>
            <person name="Daum C."/>
            <person name="Ezra D."/>
            <person name="Gonzalez J."/>
            <person name="Henrissat B."/>
            <person name="Kuo A."/>
            <person name="Liang C."/>
            <person name="Lipzen A."/>
            <person name="Lutzoni F."/>
            <person name="Magnuson J."/>
            <person name="Mondo S."/>
            <person name="Nolan M."/>
            <person name="Ohm R."/>
            <person name="Pangilinan J."/>
            <person name="Park H.-J."/>
            <person name="Ramirez L."/>
            <person name="Alfaro M."/>
            <person name="Sun H."/>
            <person name="Tritt A."/>
            <person name="Yoshinaga Y."/>
            <person name="Zwiers L.-H."/>
            <person name="Turgeon B."/>
            <person name="Goodwin S."/>
            <person name="Spatafora J."/>
            <person name="Crous P."/>
            <person name="Grigoriev I."/>
        </authorList>
    </citation>
    <scope>NUCLEOTIDE SEQUENCE</scope>
    <source>
        <strain evidence="2">CBS 110217</strain>
    </source>
</reference>
<comment type="caution">
    <text evidence="2">The sequence shown here is derived from an EMBL/GenBank/DDBJ whole genome shotgun (WGS) entry which is preliminary data.</text>
</comment>
<gene>
    <name evidence="2" type="ORF">EK21DRAFT_90730</name>
</gene>
<organism evidence="2 3">
    <name type="scientific">Setomelanomma holmii</name>
    <dbReference type="NCBI Taxonomy" id="210430"/>
    <lineage>
        <taxon>Eukaryota</taxon>
        <taxon>Fungi</taxon>
        <taxon>Dikarya</taxon>
        <taxon>Ascomycota</taxon>
        <taxon>Pezizomycotina</taxon>
        <taxon>Dothideomycetes</taxon>
        <taxon>Pleosporomycetidae</taxon>
        <taxon>Pleosporales</taxon>
        <taxon>Pleosporineae</taxon>
        <taxon>Phaeosphaeriaceae</taxon>
        <taxon>Setomelanomma</taxon>
    </lineage>
</organism>
<name>A0A9P4LL50_9PLEO</name>
<sequence>MHQSRGQGSATTNLPCSEFGAHWVVVSREAETWGAEGARRRVSQQDKRGTDEAGRSNGPHSYAVKPHARSMVAWVYPCQAGAECRIYSSGEPAWVIEGLITTGECECPRLVDWSDTCLNASRPRELSESVARAPAATPFALYPSCCHSQGARQDLQVSSRERGRRWLAGTLVHPTSKIGRSANQARTPVNAGAAISTSCTNAARSLSMWQSLCMWTVINGPLKPNPEARLPRRVRRHQVLQYETNTAIHVCSMGTCQELAMRLGNTRRRLPSAVPWDAIETYAAMTDHASVSRRSKTMPKSNVLVRRGGMKQFQV</sequence>
<protein>
    <submittedName>
        <fullName evidence="2">Uncharacterized protein</fullName>
    </submittedName>
</protein>
<feature type="region of interest" description="Disordered" evidence="1">
    <location>
        <begin position="34"/>
        <end position="63"/>
    </location>
</feature>
<dbReference type="Proteomes" id="UP000799777">
    <property type="component" value="Unassembled WGS sequence"/>
</dbReference>
<evidence type="ECO:0000256" key="1">
    <source>
        <dbReference type="SAM" id="MobiDB-lite"/>
    </source>
</evidence>
<evidence type="ECO:0000313" key="3">
    <source>
        <dbReference type="Proteomes" id="UP000799777"/>
    </source>
</evidence>
<proteinExistence type="predicted"/>
<dbReference type="AlphaFoldDB" id="A0A9P4LL50"/>
<accession>A0A9P4LL50</accession>
<keyword evidence="3" id="KW-1185">Reference proteome</keyword>
<evidence type="ECO:0000313" key="2">
    <source>
        <dbReference type="EMBL" id="KAF2028307.1"/>
    </source>
</evidence>